<dbReference type="Gene3D" id="2.130.10.10">
    <property type="entry name" value="YVTN repeat-like/Quinoprotein amine dehydrogenase"/>
    <property type="match status" value="2"/>
</dbReference>
<reference evidence="4 5" key="1">
    <citation type="submission" date="2016-12" db="EMBL/GenBank/DDBJ databases">
        <title>Trade-off between light-utilization and light-protection in marine flavobacteria.</title>
        <authorList>
            <person name="Kumagai Y."/>
            <person name="Yoshizawa S."/>
            <person name="Kogure K."/>
            <person name="Iwasaki W."/>
        </authorList>
    </citation>
    <scope>NUCLEOTIDE SEQUENCE [LARGE SCALE GENOMIC DNA]</scope>
    <source>
        <strain evidence="4 5">NBRC 108759</strain>
    </source>
</reference>
<feature type="domain" description="Photosynthesis system II assembly factor Ycf48/Hcf136-like" evidence="3">
    <location>
        <begin position="32"/>
        <end position="131"/>
    </location>
</feature>
<dbReference type="GO" id="GO:0015979">
    <property type="term" value="P:photosynthesis"/>
    <property type="evidence" value="ECO:0007669"/>
    <property type="project" value="UniProtKB-KW"/>
</dbReference>
<evidence type="ECO:0000259" key="3">
    <source>
        <dbReference type="Pfam" id="PF14870"/>
    </source>
</evidence>
<dbReference type="OrthoDB" id="9764804at2"/>
<protein>
    <recommendedName>
        <fullName evidence="3">Photosynthesis system II assembly factor Ycf48/Hcf136-like domain-containing protein</fullName>
    </recommendedName>
</protein>
<evidence type="ECO:0000313" key="5">
    <source>
        <dbReference type="Proteomes" id="UP000238882"/>
    </source>
</evidence>
<keyword evidence="5" id="KW-1185">Reference proteome</keyword>
<keyword evidence="1" id="KW-0602">Photosynthesis</keyword>
<dbReference type="PANTHER" id="PTHR47199">
    <property type="entry name" value="PHOTOSYSTEM II STABILITY/ASSEMBLY FACTOR HCF136, CHLOROPLASTIC"/>
    <property type="match status" value="1"/>
</dbReference>
<dbReference type="CDD" id="cd15482">
    <property type="entry name" value="Sialidase_non-viral"/>
    <property type="match status" value="1"/>
</dbReference>
<dbReference type="AlphaFoldDB" id="A0A2S7WKV2"/>
<keyword evidence="2" id="KW-0604">Photosystem II</keyword>
<dbReference type="GO" id="GO:0009523">
    <property type="term" value="C:photosystem II"/>
    <property type="evidence" value="ECO:0007669"/>
    <property type="project" value="UniProtKB-KW"/>
</dbReference>
<dbReference type="PANTHER" id="PTHR47199:SF2">
    <property type="entry name" value="PHOTOSYSTEM II STABILITY_ASSEMBLY FACTOR HCF136, CHLOROPLASTIC"/>
    <property type="match status" value="1"/>
</dbReference>
<proteinExistence type="predicted"/>
<dbReference type="SUPFAM" id="SSF110296">
    <property type="entry name" value="Oligoxyloglucan reducing end-specific cellobiohydrolase"/>
    <property type="match status" value="1"/>
</dbReference>
<comment type="caution">
    <text evidence="4">The sequence shown here is derived from an EMBL/GenBank/DDBJ whole genome shotgun (WGS) entry which is preliminary data.</text>
</comment>
<evidence type="ECO:0000256" key="1">
    <source>
        <dbReference type="ARBA" id="ARBA00022531"/>
    </source>
</evidence>
<accession>A0A2S7WKV2</accession>
<dbReference type="Pfam" id="PF14870">
    <property type="entry name" value="PSII_BNR"/>
    <property type="match status" value="1"/>
</dbReference>
<dbReference type="PROSITE" id="PS51257">
    <property type="entry name" value="PROKAR_LIPOPROTEIN"/>
    <property type="match status" value="1"/>
</dbReference>
<organism evidence="4 5">
    <name type="scientific">Polaribacter porphyrae</name>
    <dbReference type="NCBI Taxonomy" id="1137780"/>
    <lineage>
        <taxon>Bacteria</taxon>
        <taxon>Pseudomonadati</taxon>
        <taxon>Bacteroidota</taxon>
        <taxon>Flavobacteriia</taxon>
        <taxon>Flavobacteriales</taxon>
        <taxon>Flavobacteriaceae</taxon>
    </lineage>
</organism>
<dbReference type="InterPro" id="IPR015943">
    <property type="entry name" value="WD40/YVTN_repeat-like_dom_sf"/>
</dbReference>
<dbReference type="Proteomes" id="UP000238882">
    <property type="component" value="Unassembled WGS sequence"/>
</dbReference>
<evidence type="ECO:0000313" key="4">
    <source>
        <dbReference type="EMBL" id="PQJ78238.1"/>
    </source>
</evidence>
<sequence length="368" mass="41595">MKSKIYFTIIASLSLMIACKTVQHKTKNTPNLKWQILETEPYRGKQDDITFVDKNTGWYVNGFGKIFNTKDGGVTWQKQLEQKGTFFRTIAFIDKNVGFAGTVGTDYFPNVTDSIPLYGTKDGGKTWSPVKYNGPYVKGLCGMDIVEEEYINHGVLDKKYHIFAVGRVGTPANMMVSHDSGKTWKSKSMMKDCKMLFDIKMFNKNEGIVCAGTNANTAESNALILKTYDGGNTWKKVYQSNRPYEGTWKASFPTNKVGYVTIQSYNRDPKVTQQRIAKTIDGGETWTEINLVKDNSARQFGIGFIDENHGYVGTYQIGYKTLDGGKNWERYDLGQACNKIKIYKDEKGEPYGYAIGVNVFKLKKMNIN</sequence>
<dbReference type="RefSeq" id="WP_105014822.1">
    <property type="nucleotide sequence ID" value="NZ_MSCN01000001.1"/>
</dbReference>
<evidence type="ECO:0000256" key="2">
    <source>
        <dbReference type="ARBA" id="ARBA00023276"/>
    </source>
</evidence>
<dbReference type="EMBL" id="MSCN01000001">
    <property type="protein sequence ID" value="PQJ78238.1"/>
    <property type="molecule type" value="Genomic_DNA"/>
</dbReference>
<name>A0A2S7WKV2_9FLAO</name>
<dbReference type="InterPro" id="IPR028203">
    <property type="entry name" value="PSII_CF48-like_dom"/>
</dbReference>
<gene>
    <name evidence="4" type="ORF">BTO18_03100</name>
</gene>